<comment type="caution">
    <text evidence="1">The sequence shown here is derived from an EMBL/GenBank/DDBJ whole genome shotgun (WGS) entry which is preliminary data.</text>
</comment>
<accession>A0ABN7V8A0</accession>
<evidence type="ECO:0000313" key="2">
    <source>
        <dbReference type="Proteomes" id="UP000789901"/>
    </source>
</evidence>
<gene>
    <name evidence="1" type="ORF">GMARGA_LOCUS15415</name>
</gene>
<evidence type="ECO:0000313" key="1">
    <source>
        <dbReference type="EMBL" id="CAG8741366.1"/>
    </source>
</evidence>
<name>A0ABN7V8A0_GIGMA</name>
<protein>
    <submittedName>
        <fullName evidence="1">45198_t:CDS:1</fullName>
    </submittedName>
</protein>
<proteinExistence type="predicted"/>
<reference evidence="1 2" key="1">
    <citation type="submission" date="2021-06" db="EMBL/GenBank/DDBJ databases">
        <authorList>
            <person name="Kallberg Y."/>
            <person name="Tangrot J."/>
            <person name="Rosling A."/>
        </authorList>
    </citation>
    <scope>NUCLEOTIDE SEQUENCE [LARGE SCALE GENOMIC DNA]</scope>
    <source>
        <strain evidence="1 2">120-4 pot B 10/14</strain>
    </source>
</reference>
<feature type="non-terminal residue" evidence="1">
    <location>
        <position position="123"/>
    </location>
</feature>
<feature type="non-terminal residue" evidence="1">
    <location>
        <position position="1"/>
    </location>
</feature>
<keyword evidence="2" id="KW-1185">Reference proteome</keyword>
<dbReference type="Proteomes" id="UP000789901">
    <property type="component" value="Unassembled WGS sequence"/>
</dbReference>
<dbReference type="EMBL" id="CAJVQB010010613">
    <property type="protein sequence ID" value="CAG8741366.1"/>
    <property type="molecule type" value="Genomic_DNA"/>
</dbReference>
<sequence>MGNIIEELGCQLQYLFFFNYPSFLKELSYDQFLNAAIANNCSKEIIIELFKILATYGVIIRRFVIDSCLNNHLDNIGTLALPYFSECPHFLKIIARKLAIQMGGRINLYYALSLFANVSLKAM</sequence>
<organism evidence="1 2">
    <name type="scientific">Gigaspora margarita</name>
    <dbReference type="NCBI Taxonomy" id="4874"/>
    <lineage>
        <taxon>Eukaryota</taxon>
        <taxon>Fungi</taxon>
        <taxon>Fungi incertae sedis</taxon>
        <taxon>Mucoromycota</taxon>
        <taxon>Glomeromycotina</taxon>
        <taxon>Glomeromycetes</taxon>
        <taxon>Diversisporales</taxon>
        <taxon>Gigasporaceae</taxon>
        <taxon>Gigaspora</taxon>
    </lineage>
</organism>